<gene>
    <name evidence="1" type="ORF">K3G42_029231</name>
</gene>
<proteinExistence type="predicted"/>
<comment type="caution">
    <text evidence="1">The sequence shown here is derived from an EMBL/GenBank/DDBJ whole genome shotgun (WGS) entry which is preliminary data.</text>
</comment>
<reference evidence="1" key="1">
    <citation type="submission" date="2021-08" db="EMBL/GenBank/DDBJ databases">
        <title>The first chromosome-level gecko genome reveals the dynamic sex chromosomes of Neotropical dwarf geckos (Sphaerodactylidae: Sphaerodactylus).</title>
        <authorList>
            <person name="Pinto B.J."/>
            <person name="Keating S.E."/>
            <person name="Gamble T."/>
        </authorList>
    </citation>
    <scope>NUCLEOTIDE SEQUENCE</scope>
    <source>
        <strain evidence="1">TG3544</strain>
    </source>
</reference>
<dbReference type="EMBL" id="CM037615">
    <property type="protein sequence ID" value="KAH8014447.1"/>
    <property type="molecule type" value="Genomic_DNA"/>
</dbReference>
<accession>A0ACB8G4F8</accession>
<protein>
    <submittedName>
        <fullName evidence="1">Uncharacterized protein</fullName>
    </submittedName>
</protein>
<organism evidence="1 2">
    <name type="scientific">Sphaerodactylus townsendi</name>
    <dbReference type="NCBI Taxonomy" id="933632"/>
    <lineage>
        <taxon>Eukaryota</taxon>
        <taxon>Metazoa</taxon>
        <taxon>Chordata</taxon>
        <taxon>Craniata</taxon>
        <taxon>Vertebrata</taxon>
        <taxon>Euteleostomi</taxon>
        <taxon>Lepidosauria</taxon>
        <taxon>Squamata</taxon>
        <taxon>Bifurcata</taxon>
        <taxon>Gekkota</taxon>
        <taxon>Sphaerodactylidae</taxon>
        <taxon>Sphaerodactylus</taxon>
    </lineage>
</organism>
<keyword evidence="2" id="KW-1185">Reference proteome</keyword>
<name>A0ACB8G4F8_9SAUR</name>
<evidence type="ECO:0000313" key="1">
    <source>
        <dbReference type="EMBL" id="KAH8014447.1"/>
    </source>
</evidence>
<sequence>MVERSRPETRRWRQQLERVAALEDSSGGDLKKRSHRLEEWMLFQCQRCHTVLGDSLSLCAQEENLGLLACFSVLVISEVTSDVVVEDSVMLCIEGDLMGCTYNMLNCQSCHLDIGIKLLCSTTLASLRGFFCLFKDSVVCYMLKNKTTVKASKITFPTVSLKNSVQKLKENLVLVHMHIEAQHKKLEEQSHQKIVPKKHCYKPRPYSLTPGH</sequence>
<evidence type="ECO:0000313" key="2">
    <source>
        <dbReference type="Proteomes" id="UP000827872"/>
    </source>
</evidence>
<dbReference type="Proteomes" id="UP000827872">
    <property type="component" value="Linkage Group LG02"/>
</dbReference>